<dbReference type="SUPFAM" id="SSF51905">
    <property type="entry name" value="FAD/NAD(P)-binding domain"/>
    <property type="match status" value="1"/>
</dbReference>
<evidence type="ECO:0000256" key="20">
    <source>
        <dbReference type="ARBA" id="ARBA00047886"/>
    </source>
</evidence>
<evidence type="ECO:0000256" key="6">
    <source>
        <dbReference type="ARBA" id="ARBA00022448"/>
    </source>
</evidence>
<feature type="compositionally biased region" description="Basic residues" evidence="22">
    <location>
        <begin position="538"/>
        <end position="552"/>
    </location>
</feature>
<accession>A0A0U1LR14</accession>
<comment type="catalytic activity">
    <reaction evidence="20">
        <text>ergosterol + UDP-alpha-D-glucose = ergosteryl 3-beta-D-glucoside + UDP + H(+)</text>
        <dbReference type="Rhea" id="RHEA:61836"/>
        <dbReference type="ChEBI" id="CHEBI:15378"/>
        <dbReference type="ChEBI" id="CHEBI:16933"/>
        <dbReference type="ChEBI" id="CHEBI:52973"/>
        <dbReference type="ChEBI" id="CHEBI:58223"/>
        <dbReference type="ChEBI" id="CHEBI:58885"/>
    </reaction>
    <physiologicalReaction direction="left-to-right" evidence="20">
        <dbReference type="Rhea" id="RHEA:61837"/>
    </physiologicalReaction>
</comment>
<dbReference type="CDD" id="cd03784">
    <property type="entry name" value="GT1_Gtf-like"/>
    <property type="match status" value="1"/>
</dbReference>
<comment type="catalytic activity">
    <reaction evidence="21">
        <text>a sterol + UDP-alpha-D-glucose = a sterol 3-beta-D-glucoside + UDP + H(+)</text>
        <dbReference type="Rhea" id="RHEA:22724"/>
        <dbReference type="ChEBI" id="CHEBI:15378"/>
        <dbReference type="ChEBI" id="CHEBI:15889"/>
        <dbReference type="ChEBI" id="CHEBI:37424"/>
        <dbReference type="ChEBI" id="CHEBI:58223"/>
        <dbReference type="ChEBI" id="CHEBI:58885"/>
        <dbReference type="EC" id="2.4.1.173"/>
    </reaction>
    <physiologicalReaction direction="left-to-right" evidence="21">
        <dbReference type="Rhea" id="RHEA:22725"/>
    </physiologicalReaction>
</comment>
<evidence type="ECO:0000256" key="4">
    <source>
        <dbReference type="ARBA" id="ARBA00012650"/>
    </source>
</evidence>
<feature type="compositionally biased region" description="Acidic residues" evidence="22">
    <location>
        <begin position="697"/>
        <end position="707"/>
    </location>
</feature>
<feature type="compositionally biased region" description="Basic and acidic residues" evidence="22">
    <location>
        <begin position="1868"/>
        <end position="1881"/>
    </location>
</feature>
<dbReference type="GO" id="GO:0016906">
    <property type="term" value="F:sterol 3-beta-glucosyltransferase activity"/>
    <property type="evidence" value="ECO:0007669"/>
    <property type="project" value="UniProtKB-EC"/>
</dbReference>
<evidence type="ECO:0000256" key="18">
    <source>
        <dbReference type="ARBA" id="ARBA00023221"/>
    </source>
</evidence>
<dbReference type="GO" id="GO:0030328">
    <property type="term" value="P:prenylcysteine catabolic process"/>
    <property type="evidence" value="ECO:0007669"/>
    <property type="project" value="InterPro"/>
</dbReference>
<dbReference type="Proteomes" id="UP000054383">
    <property type="component" value="Unassembled WGS sequence"/>
</dbReference>
<dbReference type="Pfam" id="PF13450">
    <property type="entry name" value="NAD_binding_8"/>
    <property type="match status" value="1"/>
</dbReference>
<comment type="subcellular location">
    <subcellularLocation>
        <location evidence="1">Cytoplasm</location>
    </subcellularLocation>
    <subcellularLocation>
        <location evidence="2">Preautophagosomal structure membrane</location>
        <topology evidence="2">Peripheral membrane protein</topology>
    </subcellularLocation>
</comment>
<dbReference type="InterPro" id="IPR004276">
    <property type="entry name" value="GlycoTrans_28_N"/>
</dbReference>
<dbReference type="SMART" id="SM00568">
    <property type="entry name" value="GRAM"/>
    <property type="match status" value="2"/>
</dbReference>
<evidence type="ECO:0000256" key="10">
    <source>
        <dbReference type="ARBA" id="ARBA00022679"/>
    </source>
</evidence>
<feature type="domain" description="PH" evidence="24">
    <location>
        <begin position="821"/>
        <end position="919"/>
    </location>
</feature>
<dbReference type="GO" id="GO:0016126">
    <property type="term" value="P:sterol biosynthetic process"/>
    <property type="evidence" value="ECO:0007669"/>
    <property type="project" value="UniProtKB-KW"/>
</dbReference>
<dbReference type="GO" id="GO:0034045">
    <property type="term" value="C:phagophore assembly site membrane"/>
    <property type="evidence" value="ECO:0007669"/>
    <property type="project" value="UniProtKB-SubCell"/>
</dbReference>
<keyword evidence="17" id="KW-1207">Sterol metabolism</keyword>
<evidence type="ECO:0000313" key="25">
    <source>
        <dbReference type="EMBL" id="CRG85674.1"/>
    </source>
</evidence>
<dbReference type="InterPro" id="IPR050426">
    <property type="entry name" value="Glycosyltransferase_28"/>
</dbReference>
<dbReference type="OrthoDB" id="10261837at2759"/>
<dbReference type="CDD" id="cd13215">
    <property type="entry name" value="PH-GRAM1_AGT26"/>
    <property type="match status" value="1"/>
</dbReference>
<evidence type="ECO:0000256" key="23">
    <source>
        <dbReference type="SAM" id="SignalP"/>
    </source>
</evidence>
<feature type="region of interest" description="Disordered" evidence="22">
    <location>
        <begin position="533"/>
        <end position="587"/>
    </location>
</feature>
<dbReference type="InterPro" id="IPR010795">
    <property type="entry name" value="Prenylcys_lyase"/>
</dbReference>
<evidence type="ECO:0000259" key="24">
    <source>
        <dbReference type="PROSITE" id="PS50003"/>
    </source>
</evidence>
<keyword evidence="6" id="KW-0813">Transport</keyword>
<feature type="compositionally biased region" description="Acidic residues" evidence="22">
    <location>
        <begin position="1849"/>
        <end position="1865"/>
    </location>
</feature>
<dbReference type="STRING" id="28573.A0A0U1LR14"/>
<dbReference type="OMA" id="SMAFRED"/>
<keyword evidence="7" id="KW-0963">Cytoplasm</keyword>
<comment type="similarity">
    <text evidence="3">Belongs to the glycosyltransferase 28 family.</text>
</comment>
<keyword evidence="10 25" id="KW-0808">Transferase</keyword>
<dbReference type="PANTHER" id="PTHR48050">
    <property type="entry name" value="STEROL 3-BETA-GLUCOSYLTRANSFERASE"/>
    <property type="match status" value="1"/>
</dbReference>
<feature type="region of interest" description="Disordered" evidence="22">
    <location>
        <begin position="738"/>
        <end position="758"/>
    </location>
</feature>
<dbReference type="Pfam" id="PF00169">
    <property type="entry name" value="PH"/>
    <property type="match status" value="1"/>
</dbReference>
<evidence type="ECO:0000256" key="13">
    <source>
        <dbReference type="ARBA" id="ARBA00023006"/>
    </source>
</evidence>
<keyword evidence="8" id="KW-0444">Lipid biosynthesis</keyword>
<dbReference type="Gene3D" id="3.50.50.60">
    <property type="entry name" value="FAD/NAD(P)-binding domain"/>
    <property type="match status" value="1"/>
</dbReference>
<dbReference type="InterPro" id="IPR011993">
    <property type="entry name" value="PH-like_dom_sf"/>
</dbReference>
<dbReference type="EMBL" id="CVMT01000002">
    <property type="protein sequence ID" value="CRG85674.1"/>
    <property type="molecule type" value="Genomic_DNA"/>
</dbReference>
<organism evidence="25 26">
    <name type="scientific">Talaromyces islandicus</name>
    <name type="common">Penicillium islandicum</name>
    <dbReference type="NCBI Taxonomy" id="28573"/>
    <lineage>
        <taxon>Eukaryota</taxon>
        <taxon>Fungi</taxon>
        <taxon>Dikarya</taxon>
        <taxon>Ascomycota</taxon>
        <taxon>Pezizomycotina</taxon>
        <taxon>Eurotiomycetes</taxon>
        <taxon>Eurotiomycetidae</taxon>
        <taxon>Eurotiales</taxon>
        <taxon>Trichocomaceae</taxon>
        <taxon>Talaromyces</taxon>
        <taxon>Talaromyces sect. Islandici</taxon>
    </lineage>
</organism>
<evidence type="ECO:0000256" key="5">
    <source>
        <dbReference type="ARBA" id="ARBA00017894"/>
    </source>
</evidence>
<keyword evidence="16" id="KW-0472">Membrane</keyword>
<dbReference type="FunFam" id="3.40.50.2000:FF:000009">
    <property type="entry name" value="Sterol 3-beta-glucosyltransferase UGT80A2"/>
    <property type="match status" value="1"/>
</dbReference>
<reference evidence="25 26" key="1">
    <citation type="submission" date="2015-04" db="EMBL/GenBank/DDBJ databases">
        <authorList>
            <person name="Syromyatnikov M.Y."/>
            <person name="Popov V.N."/>
        </authorList>
    </citation>
    <scope>NUCLEOTIDE SEQUENCE [LARGE SCALE GENOMIC DNA]</scope>
    <source>
        <strain evidence="25">WF-38-12</strain>
    </source>
</reference>
<dbReference type="InterPro" id="IPR002213">
    <property type="entry name" value="UDP_glucos_trans"/>
</dbReference>
<dbReference type="Pfam" id="PF06722">
    <property type="entry name" value="EryCIII-like_C"/>
    <property type="match status" value="1"/>
</dbReference>
<dbReference type="EC" id="2.4.1.173" evidence="4"/>
<dbReference type="FunFam" id="2.30.29.30:FF:000560">
    <property type="entry name" value="Sterol 3-beta-glucosyltransferase"/>
    <property type="match status" value="1"/>
</dbReference>
<dbReference type="Gene3D" id="2.30.29.30">
    <property type="entry name" value="Pleckstrin-homology domain (PH domain)/Phosphotyrosine-binding domain (PTB)"/>
    <property type="match status" value="3"/>
</dbReference>
<dbReference type="FunFam" id="2.30.29.30:FF:000303">
    <property type="entry name" value="Sterol 3-beta-glucosyltransferase"/>
    <property type="match status" value="1"/>
</dbReference>
<evidence type="ECO:0000256" key="9">
    <source>
        <dbReference type="ARBA" id="ARBA00022676"/>
    </source>
</evidence>
<evidence type="ECO:0000256" key="14">
    <source>
        <dbReference type="ARBA" id="ARBA00023011"/>
    </source>
</evidence>
<keyword evidence="23" id="KW-0732">Signal</keyword>
<evidence type="ECO:0000256" key="1">
    <source>
        <dbReference type="ARBA" id="ARBA00004496"/>
    </source>
</evidence>
<dbReference type="Pfam" id="PF02893">
    <property type="entry name" value="GRAM"/>
    <property type="match status" value="2"/>
</dbReference>
<evidence type="ECO:0000256" key="3">
    <source>
        <dbReference type="ARBA" id="ARBA00006962"/>
    </source>
</evidence>
<feature type="region of interest" description="Disordered" evidence="22">
    <location>
        <begin position="1007"/>
        <end position="1040"/>
    </location>
</feature>
<dbReference type="Pfam" id="PF07156">
    <property type="entry name" value="Prenylcys_lyase"/>
    <property type="match status" value="1"/>
</dbReference>
<feature type="compositionally biased region" description="Low complexity" evidence="22">
    <location>
        <begin position="675"/>
        <end position="686"/>
    </location>
</feature>
<feature type="region of interest" description="Disordered" evidence="22">
    <location>
        <begin position="606"/>
        <end position="725"/>
    </location>
</feature>
<keyword evidence="26" id="KW-1185">Reference proteome</keyword>
<keyword evidence="11" id="KW-0653">Protein transport</keyword>
<dbReference type="InterPro" id="IPR004182">
    <property type="entry name" value="GRAM"/>
</dbReference>
<dbReference type="PANTHER" id="PTHR48050:SF25">
    <property type="entry name" value="STEROL 3-BETA-GLUCOSYLTRANSFERASE"/>
    <property type="match status" value="1"/>
</dbReference>
<evidence type="ECO:0000256" key="7">
    <source>
        <dbReference type="ARBA" id="ARBA00022490"/>
    </source>
</evidence>
<dbReference type="FunFam" id="3.40.50.2000:FF:000029">
    <property type="entry name" value="Sterol 3-beta-glucosyltransferase"/>
    <property type="match status" value="1"/>
</dbReference>
<dbReference type="Gene3D" id="3.40.50.2000">
    <property type="entry name" value="Glycogen Phosphorylase B"/>
    <property type="match status" value="2"/>
</dbReference>
<keyword evidence="14" id="KW-0756">Sterol biosynthesis</keyword>
<gene>
    <name evidence="25" type="ORF">PISL3812_02706</name>
</gene>
<evidence type="ECO:0000256" key="2">
    <source>
        <dbReference type="ARBA" id="ARBA00004623"/>
    </source>
</evidence>
<evidence type="ECO:0000256" key="21">
    <source>
        <dbReference type="ARBA" id="ARBA00049453"/>
    </source>
</evidence>
<dbReference type="SMART" id="SM00233">
    <property type="entry name" value="PH"/>
    <property type="match status" value="1"/>
</dbReference>
<dbReference type="InterPro" id="IPR036188">
    <property type="entry name" value="FAD/NAD-bd_sf"/>
</dbReference>
<dbReference type="GO" id="GO:0016670">
    <property type="term" value="F:oxidoreductase activity, acting on a sulfur group of donors, oxygen as acceptor"/>
    <property type="evidence" value="ECO:0007669"/>
    <property type="project" value="InterPro"/>
</dbReference>
<feature type="region of interest" description="Disordered" evidence="22">
    <location>
        <begin position="1829"/>
        <end position="1881"/>
    </location>
</feature>
<evidence type="ECO:0000313" key="26">
    <source>
        <dbReference type="Proteomes" id="UP000054383"/>
    </source>
</evidence>
<keyword evidence="15" id="KW-0443">Lipid metabolism</keyword>
<name>A0A0U1LR14_TALIS</name>
<sequence length="1881" mass="210268">MHRLVNALFLIWIAFGVDANSQIPLQSKTETEPHQFLGAGSAGASAAYYLRQFADDSDIPLNITVFERSHYVGGRSTTVNVFNDPKYPVELGASIFVSVNYNLMEAAKKFNLQISSTLQDRPRQSLAMLGIWDGERFVYTQSHSMTWWDTAKLLWKYGLAPIRTQRLTKQVVGKFLNLYKSPYFPFSSLSSAVVDLELHKATAVTGAQFLEANGISGSFPREIIQASTRVNYGQNLGLIHGLETMVCMATDGAVAIENGNWRIFSGMLGASGAKVALNTTVTSIDRNEDDTVSISHQGKDGISSISIFDDVVIAAPYQASGIDISASLGQAPDKIPYVRLYVTLFASHHQISRRYFNLSDQNEVPEMILTTLPENLDLGSHEDGVGPTGFWSISLLRVVEAPAEDPDHKHHYVYKIFSPKRLSAEFMASILGLDIPVAGKNATIGDLPSHDVSWFHEKTWDSYPYEYPRQTFEDVKLASNIWYTGGIESFISTMETSSLMGMNVAGLMVNEWHEQTGRQFVFKEQYNSMAFREDAGKARSKNRKFSLSKSLHHLPSQSVPDRLKDNNDEDDQEDVMAPPKSLGDQDLPYMNRSIFSMITAAGSRSSFHSRFDDSSDSDGGEVTKPARVDLLRKQAARYKPARKESGTSLSQPIPEESEQQTQSPSDEGTIHRTSSSKSRPRSIASRKSSKGKQPSDDINEPGTDENESPLPPAQETESTTPRSAPVLSRMIEAQTRFDTSALSSEEHAHLEKEECGRSSELEKSTNLLSIRLKEIFKFESPERVIAEYPCWLMQSIALQGYMYVTEKHICFYAYLPKKSNTAIKSGYLSKRGRKNPKYNRYWFSLKGDVLSYFADPSNLYFPSGHIDLRYGISASLSENPKDKEGRDFTVTTDHRSYNFRADSAASAKEWVKALQKVIFHSQNEGGRVKISLPLENVIDIEQSPMMDLAETFKIRVVDIYETYAIDEHFFSFFNYGQDAFDVLKGLINDTAQKDTEKPLALNDIEQARQRSDSGTSEFVKSRAGSESRRKSGISDVIAQEQNNDSESFVQSLGHGTESSISLQSQSDTVVTASQILNRSDVFQSPTINRLHRAPSAPGDASRKAKEGKISPQHGFDGPVSRQGRSLGLKAGELEQKGDSESEVYSSSAPSIHEIVKVGAYPLQRAAGFAEYLRSRSRQMSSLLATESMGYIEKVSGMWAGAGKHYIDGDDPITDRYIDGADAETNASYGDRFRAHFALPASEKLQATYYGYLHRVLPLYGKVYIGNSKFCFRSLLPGTRTKMILPIKDIENVEKEKGFRFGYQGLVLIIRGHEELFFEFNAADSRDDCAVTLHHRLESVRFLEQSSILLQKDVDEADAAKTEQQLLRDARNGPSPETSLEVHPIFDDPRASIINFKPTESLRITCLTIGSRGDVQPYIALCKGLLEEGHQPRIATHAEFEPWVRKHGIDFAPVEGDPAELMRICVENGMFTYSFLREASLKFRGWIDELLSSAWVACQGSDVLIESPSAMAGIHIAEALRIPYFRGFTMPWSRTRAYPHAFAVPEHKMGGAYNYISYVMFDNVFWRAISGQVNRWRKIELGLRSTNLDKMQPNKVPFLYNYSPSVVPPPLDYPDWIRVTGYWFLNEASGWTPPIELTRFISQARADDKKIVYIGFGSIVVSDPAALTRTVVESVQKADVRCILSKGWSDRLGDPKSARVEVPLPPEIHQIQSAPHDWLFSQIDAAVHHGGAGTTGASLRAGVPTIVKPFFGDQFFFGSRVEDLGIGICMKKLNVSVFSRALWEATHSERMIVKAKRLGEQIREENGVSNAIQAMYRDLEYATTLTRQRAAVSSTPYTPTGGDEQQGLDGESEENEAWTFVDDDTNFEQFKRGQDLPRDDLF</sequence>
<dbReference type="GO" id="GO:0006914">
    <property type="term" value="P:autophagy"/>
    <property type="evidence" value="ECO:0007669"/>
    <property type="project" value="UniProtKB-KW"/>
</dbReference>
<feature type="chain" id="PRO_5006711172" description="Sterol 3-beta-glucosyltransferase" evidence="23">
    <location>
        <begin position="20"/>
        <end position="1881"/>
    </location>
</feature>
<proteinExistence type="inferred from homology"/>
<dbReference type="GO" id="GO:0005975">
    <property type="term" value="P:carbohydrate metabolic process"/>
    <property type="evidence" value="ECO:0007669"/>
    <property type="project" value="InterPro"/>
</dbReference>
<evidence type="ECO:0000256" key="17">
    <source>
        <dbReference type="ARBA" id="ARBA00023166"/>
    </source>
</evidence>
<dbReference type="CDD" id="cd13216">
    <property type="entry name" value="PH-GRAM2_AGT26"/>
    <property type="match status" value="1"/>
</dbReference>
<dbReference type="InterPro" id="IPR048065">
    <property type="entry name" value="ATG26_PH_GRAM2"/>
</dbReference>
<keyword evidence="9" id="KW-0328">Glycosyltransferase</keyword>
<dbReference type="SUPFAM" id="SSF53756">
    <property type="entry name" value="UDP-Glycosyltransferase/glycogen phosphorylase"/>
    <property type="match status" value="1"/>
</dbReference>
<dbReference type="InterPro" id="IPR048066">
    <property type="entry name" value="ATG26_PH_GRAM1"/>
</dbReference>
<dbReference type="SUPFAM" id="SSF50729">
    <property type="entry name" value="PH domain-like"/>
    <property type="match status" value="1"/>
</dbReference>
<feature type="signal peptide" evidence="23">
    <location>
        <begin position="1"/>
        <end position="19"/>
    </location>
</feature>
<keyword evidence="13" id="KW-0072">Autophagy</keyword>
<evidence type="ECO:0000256" key="15">
    <source>
        <dbReference type="ARBA" id="ARBA00023098"/>
    </source>
</evidence>
<feature type="region of interest" description="Disordered" evidence="22">
    <location>
        <begin position="1086"/>
        <end position="1124"/>
    </location>
</feature>
<evidence type="ECO:0000256" key="11">
    <source>
        <dbReference type="ARBA" id="ARBA00022927"/>
    </source>
</evidence>
<dbReference type="InterPro" id="IPR001849">
    <property type="entry name" value="PH_domain"/>
</dbReference>
<keyword evidence="18" id="KW-0753">Steroid metabolism</keyword>
<evidence type="ECO:0000256" key="19">
    <source>
        <dbReference type="ARBA" id="ARBA00029843"/>
    </source>
</evidence>
<protein>
    <recommendedName>
        <fullName evidence="5">Sterol 3-beta-glucosyltransferase</fullName>
        <ecNumber evidence="4">2.4.1.173</ecNumber>
    </recommendedName>
    <alternativeName>
        <fullName evidence="19">Autophagy-related protein 26</fullName>
    </alternativeName>
</protein>
<dbReference type="InterPro" id="IPR010610">
    <property type="entry name" value="EryCIII-like_C"/>
</dbReference>
<dbReference type="PROSITE" id="PS50003">
    <property type="entry name" value="PH_DOMAIN"/>
    <property type="match status" value="1"/>
</dbReference>
<dbReference type="Pfam" id="PF03033">
    <property type="entry name" value="Glyco_transf_28"/>
    <property type="match status" value="1"/>
</dbReference>
<evidence type="ECO:0000256" key="8">
    <source>
        <dbReference type="ARBA" id="ARBA00022516"/>
    </source>
</evidence>
<feature type="compositionally biased region" description="Basic and acidic residues" evidence="22">
    <location>
        <begin position="744"/>
        <end position="758"/>
    </location>
</feature>
<keyword evidence="12" id="KW-0752">Steroid biosynthesis</keyword>
<evidence type="ECO:0000256" key="12">
    <source>
        <dbReference type="ARBA" id="ARBA00022955"/>
    </source>
</evidence>
<evidence type="ECO:0000256" key="22">
    <source>
        <dbReference type="SAM" id="MobiDB-lite"/>
    </source>
</evidence>
<feature type="compositionally biased region" description="Basic and acidic residues" evidence="22">
    <location>
        <begin position="1019"/>
        <end position="1029"/>
    </location>
</feature>
<dbReference type="GO" id="GO:0015031">
    <property type="term" value="P:protein transport"/>
    <property type="evidence" value="ECO:0007669"/>
    <property type="project" value="UniProtKB-KW"/>
</dbReference>
<evidence type="ECO:0000256" key="16">
    <source>
        <dbReference type="ARBA" id="ARBA00023136"/>
    </source>
</evidence>